<dbReference type="eggNOG" id="KOG1101">
    <property type="taxonomic scope" value="Eukaryota"/>
</dbReference>
<protein>
    <recommendedName>
        <fullName evidence="7">NACHT domain-containing protein</fullName>
    </recommendedName>
</protein>
<dbReference type="InterPro" id="IPR007111">
    <property type="entry name" value="NACHT_NTPase"/>
</dbReference>
<organism evidence="8 9">
    <name type="scientific">Lepisosteus oculatus</name>
    <name type="common">Spotted gar</name>
    <dbReference type="NCBI Taxonomy" id="7918"/>
    <lineage>
        <taxon>Eukaryota</taxon>
        <taxon>Metazoa</taxon>
        <taxon>Chordata</taxon>
        <taxon>Craniata</taxon>
        <taxon>Vertebrata</taxon>
        <taxon>Euteleostomi</taxon>
        <taxon>Actinopterygii</taxon>
        <taxon>Neopterygii</taxon>
        <taxon>Holostei</taxon>
        <taxon>Semionotiformes</taxon>
        <taxon>Lepisosteidae</taxon>
        <taxon>Lepisosteus</taxon>
    </lineage>
</organism>
<dbReference type="GO" id="GO:0070269">
    <property type="term" value="P:pyroptotic inflammatory response"/>
    <property type="evidence" value="ECO:0000318"/>
    <property type="project" value="GO_Central"/>
</dbReference>
<dbReference type="GO" id="GO:0046872">
    <property type="term" value="F:metal ion binding"/>
    <property type="evidence" value="ECO:0007669"/>
    <property type="project" value="UniProtKB-KW"/>
</dbReference>
<dbReference type="PROSITE" id="PS50143">
    <property type="entry name" value="BIR_REPEAT_2"/>
    <property type="match status" value="3"/>
</dbReference>
<dbReference type="GO" id="GO:0016045">
    <property type="term" value="P:detection of bacterium"/>
    <property type="evidence" value="ECO:0000318"/>
    <property type="project" value="GO_Central"/>
</dbReference>
<evidence type="ECO:0000256" key="6">
    <source>
        <dbReference type="ARBA" id="ARBA00022840"/>
    </source>
</evidence>
<dbReference type="InterPro" id="IPR001370">
    <property type="entry name" value="BIR_rpt"/>
</dbReference>
<evidence type="ECO:0000256" key="4">
    <source>
        <dbReference type="ARBA" id="ARBA00022741"/>
    </source>
</evidence>
<keyword evidence="5" id="KW-0862">Zinc</keyword>
<dbReference type="Pfam" id="PF05729">
    <property type="entry name" value="NACHT"/>
    <property type="match status" value="1"/>
</dbReference>
<dbReference type="OMA" id="FENWPFY"/>
<dbReference type="Ensembl" id="ENSLOCT00000003460.1">
    <property type="protein sequence ID" value="ENSLOCP00000003453.1"/>
    <property type="gene ID" value="ENSLOCG00000002931.1"/>
</dbReference>
<reference evidence="8" key="2">
    <citation type="submission" date="2025-08" db="UniProtKB">
        <authorList>
            <consortium name="Ensembl"/>
        </authorList>
    </citation>
    <scope>IDENTIFICATION</scope>
</reference>
<dbReference type="InterPro" id="IPR027417">
    <property type="entry name" value="P-loop_NTPase"/>
</dbReference>
<dbReference type="Gene3D" id="3.40.50.300">
    <property type="entry name" value="P-loop containing nucleotide triphosphate hydrolases"/>
    <property type="match status" value="1"/>
</dbReference>
<dbReference type="Pfam" id="PF22524">
    <property type="entry name" value="WHD_Nlrc4"/>
    <property type="match status" value="1"/>
</dbReference>
<accession>W5M4Z5</accession>
<dbReference type="GO" id="GO:0043066">
    <property type="term" value="P:negative regulation of apoptotic process"/>
    <property type="evidence" value="ECO:0007669"/>
    <property type="project" value="InterPro"/>
</dbReference>
<dbReference type="PANTHER" id="PTHR46914:SF1">
    <property type="entry name" value="BACULOVIRAL IAP REPEAT-CONTAINING PROTEIN 1"/>
    <property type="match status" value="1"/>
</dbReference>
<sequence length="1410" mass="161615">MEKENEKTKTVPPDWELNPFDLQDKLSMFNMDMFKVVPDMEKEFAEIRAQRPKGSNHEMRNEIKRLETFDTFKTYSSWSPDEMANSGFYFTGIKNSIQCFCCGLVMCTNSLEKTPHVKHQELKPECDFLKGKEVGNISKYELKVQRNSIMPPERREFYKAEETRLESFHDWPTYAKADVAALASAGFFFTGEKDIVQWFCCAGSLAFWETEDDPWKEHAKWFPECTYLRGKKSSQEIAKYAESYNGFPGVTATHYFSDYWKDDEKLIQASKASVTTTIFQYEDCRLDSFQKWPDGTNTEPQMLAEAGFFYTGIADAVQCFKCGIVLSHWKPGDVPWVEHAKHNPSCPLVIPMKNRTESPKDETPKRQLLQGHQANSTPNLVGVIKFFPVPSRNVEQRDWISEARHLSSWLRKAYRALDFRRIPSFSHTAHAAVDLHSTFACLALSFQNRNNEPERAISLPSLLRQLGKITVIEGEIGSGKTALLRKIAILWASGGCPVLQRFKLVFYVSLKTVKTDQSLAEMIVESLQDSNMCLNEESFRKMIYGLRNQVLFLWDDYGITGSPPGSVNELVLKNHMSQTAVVIGVQMNRTAQVRRCASLVVTVKTFPVYSTVFLLKNLFSHNKELVKNFFINLGLSQELEGIFKTPLFALTLCALWVQDPSANMDERKIFEAYLHYTLQKPRQESVKVAAVMLSCGDLALEGLFTKQFEFTEESLRDAGIDSGDVLALGLMSKFTTQMLFPVYKFFHVSFQEYLAAKRLSDHFESDTEEQLKRGWCYLAQINTYFKVMFDYQSFLSYACSFSATTTEKIVRHLFSASESQDFFESRTENMKLLEKHPQHLHNAQMVRKFLHTSASREIWREHFLEFTIKISLHSSCLPSCAPHILQYLSGKSLQFAEMGGGNAIEMFFNLYPQSLSLLSDVVILITGFEKTDANHFLKIENALKSPCQPSVEEDYAPAFQLLRDVAEMNIANERKIDHIQSMRLCHLSETTVSTLVRVGQGHTLPLLKIKVSYLHRLADGDRVKLQCLFTVFHSVELILESAEGFLESIQDVIEQNWANFRRLAFSGSHLTRQEEDLVISMSSLEHLDLFSKKTPEFLISNLDKLSRLKELKVTSESKVLDSILDGFKHLQNLDAFTLKLFDSEDDTSKLVQILKHFPNLKHISLRLPRCPNFNEVTAVLSTCRKLIHYNIFTLSTSFILTEVTFTSALPKFENMKVLNLETQDIQDKGSAQIFAQALESLVNLKELHLPLGNGMKAALPTVLEQLQHIRQLQVLTIGVILEDHSLYQLAKLSKESFLQSVQKLDLEINHGVTDAGWRDFFQTLDNLPHLKDLLVSRHYSKTLKPHASTVRAFVQCVSRLPSLMLIVMYGWLLDSEDLNMFNQMKRQHPQSQCLKLIWQWVLPFSPQILR</sequence>
<dbReference type="InParanoid" id="W5M4Z5"/>
<dbReference type="SUPFAM" id="SSF57924">
    <property type="entry name" value="Inhibitor of apoptosis (IAP) repeat"/>
    <property type="match status" value="3"/>
</dbReference>
<keyword evidence="4" id="KW-0547">Nucleotide-binding</keyword>
<dbReference type="InterPro" id="IPR053882">
    <property type="entry name" value="Nlrc4-like_WHD"/>
</dbReference>
<dbReference type="EMBL" id="AHAT01037309">
    <property type="status" value="NOT_ANNOTATED_CDS"/>
    <property type="molecule type" value="Genomic_DNA"/>
</dbReference>
<dbReference type="HOGENOM" id="CLU_005648_0_0_1"/>
<dbReference type="GO" id="GO:0072557">
    <property type="term" value="C:IPAF inflammasome complex"/>
    <property type="evidence" value="ECO:0000318"/>
    <property type="project" value="GO_Central"/>
</dbReference>
<keyword evidence="1" id="KW-0053">Apoptosis</keyword>
<dbReference type="GeneTree" id="ENSGT00940000163559"/>
<dbReference type="EMBL" id="AHAT01037311">
    <property type="status" value="NOT_ANNOTATED_CDS"/>
    <property type="molecule type" value="Genomic_DNA"/>
</dbReference>
<dbReference type="Gene3D" id="1.10.1170.10">
    <property type="entry name" value="Inhibitor Of Apoptosis Protein (2mihbC-IAP-1), Chain A"/>
    <property type="match status" value="3"/>
</dbReference>
<dbReference type="Proteomes" id="UP000018468">
    <property type="component" value="Linkage group LG28"/>
</dbReference>
<dbReference type="SMART" id="SM00238">
    <property type="entry name" value="BIR"/>
    <property type="match status" value="3"/>
</dbReference>
<dbReference type="CDD" id="cd00022">
    <property type="entry name" value="BIR"/>
    <property type="match status" value="3"/>
</dbReference>
<dbReference type="GO" id="GO:0042742">
    <property type="term" value="P:defense response to bacterium"/>
    <property type="evidence" value="ECO:0000318"/>
    <property type="project" value="GO_Central"/>
</dbReference>
<dbReference type="PROSITE" id="PS50837">
    <property type="entry name" value="NACHT"/>
    <property type="match status" value="1"/>
</dbReference>
<keyword evidence="3" id="KW-0677">Repeat</keyword>
<keyword evidence="2" id="KW-0479">Metal-binding</keyword>
<dbReference type="EMBL" id="AHAT01037310">
    <property type="status" value="NOT_ANNOTATED_CDS"/>
    <property type="molecule type" value="Genomic_DNA"/>
</dbReference>
<dbReference type="InterPro" id="IPR028789">
    <property type="entry name" value="Naip"/>
</dbReference>
<dbReference type="GO" id="GO:0043027">
    <property type="term" value="F:cysteine-type endopeptidase inhibitor activity involved in apoptotic process"/>
    <property type="evidence" value="ECO:0007669"/>
    <property type="project" value="InterPro"/>
</dbReference>
<dbReference type="STRING" id="7918.ENSLOCP00000003453"/>
<dbReference type="Gene3D" id="3.80.10.10">
    <property type="entry name" value="Ribonuclease Inhibitor"/>
    <property type="match status" value="1"/>
</dbReference>
<dbReference type="Pfam" id="PF17889">
    <property type="entry name" value="NLRC4_HD"/>
    <property type="match status" value="1"/>
</dbReference>
<dbReference type="Pfam" id="PF00653">
    <property type="entry name" value="BIR"/>
    <property type="match status" value="3"/>
</dbReference>
<name>W5M4Z5_LEPOC</name>
<reference evidence="9" key="1">
    <citation type="submission" date="2011-12" db="EMBL/GenBank/DDBJ databases">
        <title>The Draft Genome of Lepisosteus oculatus.</title>
        <authorList>
            <consortium name="The Broad Institute Genome Assembly &amp; Analysis Group"/>
            <consortium name="Computational R&amp;D Group"/>
            <consortium name="and Sequencing Platform"/>
            <person name="Di Palma F."/>
            <person name="Alfoldi J."/>
            <person name="Johnson J."/>
            <person name="Berlin A."/>
            <person name="Gnerre S."/>
            <person name="Jaffe D."/>
            <person name="MacCallum I."/>
            <person name="Young S."/>
            <person name="Walker B.J."/>
            <person name="Lander E.S."/>
            <person name="Lindblad-Toh K."/>
        </authorList>
    </citation>
    <scope>NUCLEOTIDE SEQUENCE [LARGE SCALE GENOMIC DNA]</scope>
</reference>
<dbReference type="GO" id="GO:0005524">
    <property type="term" value="F:ATP binding"/>
    <property type="evidence" value="ECO:0007669"/>
    <property type="project" value="UniProtKB-KW"/>
</dbReference>
<dbReference type="SUPFAM" id="SSF52540">
    <property type="entry name" value="P-loop containing nucleoside triphosphate hydrolases"/>
    <property type="match status" value="1"/>
</dbReference>
<proteinExistence type="predicted"/>
<dbReference type="PANTHER" id="PTHR46914">
    <property type="entry name" value="BACULOVIRAL IAP REPEAT-CONTAINING PROTEIN 1"/>
    <property type="match status" value="1"/>
</dbReference>
<evidence type="ECO:0000256" key="5">
    <source>
        <dbReference type="ARBA" id="ARBA00022833"/>
    </source>
</evidence>
<evidence type="ECO:0000256" key="1">
    <source>
        <dbReference type="ARBA" id="ARBA00022703"/>
    </source>
</evidence>
<dbReference type="PROSITE" id="PS01282">
    <property type="entry name" value="BIR_REPEAT_1"/>
    <property type="match status" value="1"/>
</dbReference>
<dbReference type="SUPFAM" id="SSF52047">
    <property type="entry name" value="RNI-like"/>
    <property type="match status" value="1"/>
</dbReference>
<keyword evidence="9" id="KW-1185">Reference proteome</keyword>
<evidence type="ECO:0000313" key="9">
    <source>
        <dbReference type="Proteomes" id="UP000018468"/>
    </source>
</evidence>
<dbReference type="InterPro" id="IPR040535">
    <property type="entry name" value="NLRC4_HD"/>
</dbReference>
<dbReference type="GO" id="GO:0006915">
    <property type="term" value="P:apoptotic process"/>
    <property type="evidence" value="ECO:0007669"/>
    <property type="project" value="UniProtKB-KW"/>
</dbReference>
<dbReference type="InterPro" id="IPR032675">
    <property type="entry name" value="LRR_dom_sf"/>
</dbReference>
<evidence type="ECO:0000313" key="8">
    <source>
        <dbReference type="Ensembl" id="ENSLOCP00000003453.1"/>
    </source>
</evidence>
<dbReference type="Bgee" id="ENSLOCG00000002931">
    <property type="expression patterns" value="Expressed in larva and 1 other cell type or tissue"/>
</dbReference>
<reference evidence="8" key="3">
    <citation type="submission" date="2025-09" db="UniProtKB">
        <authorList>
            <consortium name="Ensembl"/>
        </authorList>
    </citation>
    <scope>IDENTIFICATION</scope>
</reference>
<keyword evidence="6" id="KW-0067">ATP-binding</keyword>
<evidence type="ECO:0000259" key="7">
    <source>
        <dbReference type="PROSITE" id="PS50837"/>
    </source>
</evidence>
<evidence type="ECO:0000256" key="3">
    <source>
        <dbReference type="ARBA" id="ARBA00022737"/>
    </source>
</evidence>
<feature type="domain" description="NACHT" evidence="7">
    <location>
        <begin position="468"/>
        <end position="555"/>
    </location>
</feature>
<evidence type="ECO:0000256" key="2">
    <source>
        <dbReference type="ARBA" id="ARBA00022723"/>
    </source>
</evidence>